<keyword evidence="2" id="KW-0732">Signal</keyword>
<evidence type="ECO:0000256" key="2">
    <source>
        <dbReference type="SAM" id="SignalP"/>
    </source>
</evidence>
<keyword evidence="1" id="KW-0175">Coiled coil</keyword>
<gene>
    <name evidence="3" type="ORF">RM519_12705</name>
</gene>
<evidence type="ECO:0000256" key="1">
    <source>
        <dbReference type="SAM" id="Coils"/>
    </source>
</evidence>
<proteinExistence type="predicted"/>
<feature type="signal peptide" evidence="2">
    <location>
        <begin position="1"/>
        <end position="22"/>
    </location>
</feature>
<accession>A0ABU2YAL6</accession>
<dbReference type="Proteomes" id="UP001252186">
    <property type="component" value="Unassembled WGS sequence"/>
</dbReference>
<sequence>MKRMNQCLTVLAVVIITLTAQSQNSDTDQKIDSLHVQKEQIIKEEKAALKEEVMAINERLDAKEITQEEADELKQEAATRRALNIENRTAIIDNKIALLQRNENTYFDEYKIFGVTIKTEDDEFVGIRFGDSYNNEPIRYDKRTTSDLVLSFGWNNVAVDGGGLNASPYKFWGSRYFELGWAWKTRLLNNSNALRLKYGFSFQWNGYKLTDNRYFVQNGDETTFEVHPYDLKKAKLNVTNFILPVHIEFGPSRKTETDSYVRYSSRNQFKMGLGGYIGFNVGTYQKLKYTDDTGDKGKDKIKKDYNVTDFVYGLSGYMAFSNCGVYVRYELSPLFEDQAVDQHNVSLGFRFDMN</sequence>
<keyword evidence="4" id="KW-1185">Reference proteome</keyword>
<reference evidence="3 4" key="1">
    <citation type="submission" date="2023-09" db="EMBL/GenBank/DDBJ databases">
        <authorList>
            <person name="Rey-Velasco X."/>
        </authorList>
    </citation>
    <scope>NUCLEOTIDE SEQUENCE [LARGE SCALE GENOMIC DNA]</scope>
    <source>
        <strain evidence="3 4">P050</strain>
    </source>
</reference>
<feature type="coiled-coil region" evidence="1">
    <location>
        <begin position="39"/>
        <end position="76"/>
    </location>
</feature>
<dbReference type="RefSeq" id="WP_311594197.1">
    <property type="nucleotide sequence ID" value="NZ_JAVRHV010000007.1"/>
</dbReference>
<evidence type="ECO:0000313" key="4">
    <source>
        <dbReference type="Proteomes" id="UP001252186"/>
    </source>
</evidence>
<name>A0ABU2YAL6_9FLAO</name>
<evidence type="ECO:0000313" key="3">
    <source>
        <dbReference type="EMBL" id="MDT0554113.1"/>
    </source>
</evidence>
<evidence type="ECO:0008006" key="5">
    <source>
        <dbReference type="Google" id="ProtNLM"/>
    </source>
</evidence>
<protein>
    <recommendedName>
        <fullName evidence="5">Outer membrane protein beta-barrel domain-containing protein</fullName>
    </recommendedName>
</protein>
<organism evidence="3 4">
    <name type="scientific">Urechidicola vernalis</name>
    <dbReference type="NCBI Taxonomy" id="3075600"/>
    <lineage>
        <taxon>Bacteria</taxon>
        <taxon>Pseudomonadati</taxon>
        <taxon>Bacteroidota</taxon>
        <taxon>Flavobacteriia</taxon>
        <taxon>Flavobacteriales</taxon>
        <taxon>Flavobacteriaceae</taxon>
        <taxon>Urechidicola</taxon>
    </lineage>
</organism>
<comment type="caution">
    <text evidence="3">The sequence shown here is derived from an EMBL/GenBank/DDBJ whole genome shotgun (WGS) entry which is preliminary data.</text>
</comment>
<dbReference type="EMBL" id="JAVRHV010000007">
    <property type="protein sequence ID" value="MDT0554113.1"/>
    <property type="molecule type" value="Genomic_DNA"/>
</dbReference>
<feature type="chain" id="PRO_5045489276" description="Outer membrane protein beta-barrel domain-containing protein" evidence="2">
    <location>
        <begin position="23"/>
        <end position="354"/>
    </location>
</feature>